<reference evidence="3" key="1">
    <citation type="journal article" date="2019" name="Int. J. Syst. Evol. Microbiol.">
        <title>The Global Catalogue of Microorganisms (GCM) 10K type strain sequencing project: providing services to taxonomists for standard genome sequencing and annotation.</title>
        <authorList>
            <consortium name="The Broad Institute Genomics Platform"/>
            <consortium name="The Broad Institute Genome Sequencing Center for Infectious Disease"/>
            <person name="Wu L."/>
            <person name="Ma J."/>
        </authorList>
    </citation>
    <scope>NUCLEOTIDE SEQUENCE [LARGE SCALE GENOMIC DNA]</scope>
    <source>
        <strain evidence="3">KACC 14058</strain>
    </source>
</reference>
<dbReference type="InterPro" id="IPR001932">
    <property type="entry name" value="PPM-type_phosphatase-like_dom"/>
</dbReference>
<dbReference type="EMBL" id="JBHSDV010000001">
    <property type="protein sequence ID" value="MFC4386636.1"/>
    <property type="molecule type" value="Genomic_DNA"/>
</dbReference>
<dbReference type="Proteomes" id="UP001595880">
    <property type="component" value="Unassembled WGS sequence"/>
</dbReference>
<keyword evidence="3" id="KW-1185">Reference proteome</keyword>
<dbReference type="RefSeq" id="WP_390195394.1">
    <property type="nucleotide sequence ID" value="NZ_JBHSDV010000001.1"/>
</dbReference>
<dbReference type="InterPro" id="IPR036457">
    <property type="entry name" value="PPM-type-like_dom_sf"/>
</dbReference>
<proteinExistence type="predicted"/>
<feature type="domain" description="PPM-type phosphatase" evidence="1">
    <location>
        <begin position="12"/>
        <end position="234"/>
    </location>
</feature>
<organism evidence="2 3">
    <name type="scientific">Gracilibacillus marinus</name>
    <dbReference type="NCBI Taxonomy" id="630535"/>
    <lineage>
        <taxon>Bacteria</taxon>
        <taxon>Bacillati</taxon>
        <taxon>Bacillota</taxon>
        <taxon>Bacilli</taxon>
        <taxon>Bacillales</taxon>
        <taxon>Bacillaceae</taxon>
        <taxon>Gracilibacillus</taxon>
    </lineage>
</organism>
<name>A0ABV8VUA2_9BACI</name>
<evidence type="ECO:0000313" key="2">
    <source>
        <dbReference type="EMBL" id="MFC4386636.1"/>
    </source>
</evidence>
<sequence length="279" mass="31632">MHITEFTCQGIGIMNEDKKVVNKEKGIYAVIDGASTVTPYQNEEGRTGGYLAAQILAESLEKEEGSLRDIVLLGNQTLKEEMQQAGVDFSLKPNRWSAAFVAIKLSDKKLEYVQAGDCMLFVRYRDGEVRVITRDDVQMFDHLLLQEYLALRHSGELDAKEIAEGLLPWKQANRNMANEWNGYSVLNGDDYLVDFMDNGVISLSNVSKIYLCTDGLFYPQTTINDHPNWNKMLDCMDELGLVGYANALIDMEEKDRECVQYPRLKKSDDKTGIMIDMID</sequence>
<comment type="caution">
    <text evidence="2">The sequence shown here is derived from an EMBL/GenBank/DDBJ whole genome shotgun (WGS) entry which is preliminary data.</text>
</comment>
<dbReference type="SUPFAM" id="SSF81606">
    <property type="entry name" value="PP2C-like"/>
    <property type="match status" value="1"/>
</dbReference>
<dbReference type="Pfam" id="PF13672">
    <property type="entry name" value="PP2C_2"/>
    <property type="match status" value="1"/>
</dbReference>
<accession>A0ABV8VUA2</accession>
<protein>
    <submittedName>
        <fullName evidence="2">Protein phosphatase 2C domain-containing protein</fullName>
    </submittedName>
</protein>
<evidence type="ECO:0000313" key="3">
    <source>
        <dbReference type="Proteomes" id="UP001595880"/>
    </source>
</evidence>
<dbReference type="Gene3D" id="3.60.40.10">
    <property type="entry name" value="PPM-type phosphatase domain"/>
    <property type="match status" value="1"/>
</dbReference>
<gene>
    <name evidence="2" type="ORF">ACFOZ1_02325</name>
</gene>
<evidence type="ECO:0000259" key="1">
    <source>
        <dbReference type="Pfam" id="PF13672"/>
    </source>
</evidence>